<evidence type="ECO:0000256" key="4">
    <source>
        <dbReference type="ARBA" id="ARBA00022989"/>
    </source>
</evidence>
<evidence type="ECO:0000256" key="3">
    <source>
        <dbReference type="ARBA" id="ARBA00022692"/>
    </source>
</evidence>
<dbReference type="Pfam" id="PF01790">
    <property type="entry name" value="LGT"/>
    <property type="match status" value="1"/>
</dbReference>
<dbReference type="NCBIfam" id="TIGR00544">
    <property type="entry name" value="lgt"/>
    <property type="match status" value="1"/>
</dbReference>
<evidence type="ECO:0000313" key="7">
    <source>
        <dbReference type="EMBL" id="CAB4798551.1"/>
    </source>
</evidence>
<dbReference type="AlphaFoldDB" id="A0A6J6XMT9"/>
<feature type="transmembrane region" description="Helical" evidence="6">
    <location>
        <begin position="53"/>
        <end position="73"/>
    </location>
</feature>
<feature type="transmembrane region" description="Helical" evidence="6">
    <location>
        <begin position="211"/>
        <end position="229"/>
    </location>
</feature>
<dbReference type="EMBL" id="CAFAAG010000100">
    <property type="protein sequence ID" value="CAB4798551.1"/>
    <property type="molecule type" value="Genomic_DNA"/>
</dbReference>
<feature type="transmembrane region" description="Helical" evidence="6">
    <location>
        <begin position="182"/>
        <end position="199"/>
    </location>
</feature>
<dbReference type="PANTHER" id="PTHR30589">
    <property type="entry name" value="PROLIPOPROTEIN DIACYLGLYCERYL TRANSFERASE"/>
    <property type="match status" value="1"/>
</dbReference>
<keyword evidence="3 6" id="KW-0812">Transmembrane</keyword>
<proteinExistence type="inferred from homology"/>
<keyword evidence="5 6" id="KW-0472">Membrane</keyword>
<evidence type="ECO:0000256" key="2">
    <source>
        <dbReference type="ARBA" id="ARBA00022679"/>
    </source>
</evidence>
<name>A0A6J6XMT9_9ZZZZ</name>
<sequence>MNFLAVLPSPSSGSLHLGPLKLNAYGAMIALGVMAAVWLAGRRMEKRGIGTRDDMGSIAMIAVPVGIIGARLYHVVTDWQRFENDLGSIVQVWKGGLGIWGGIALGTVAGVWFAKRKGISIGLLLTCVAPALPLAQAIGRWGNWFNQELFGRPTTLPWALEVSASTAKAAGYAAGTTFHPTFLYESLACGALCFALIALDKKVPMRPGRLFCFYTAGYTLFRFFIEGIRIDEAHHVGGLRLNQWVSLVVFSVSVSLIIAMRQQDLQESSD</sequence>
<protein>
    <submittedName>
        <fullName evidence="7">Unannotated protein</fullName>
    </submittedName>
</protein>
<dbReference type="GO" id="GO:0008961">
    <property type="term" value="F:phosphatidylglycerol-prolipoprotein diacylglyceryl transferase activity"/>
    <property type="evidence" value="ECO:0007669"/>
    <property type="project" value="InterPro"/>
</dbReference>
<evidence type="ECO:0000256" key="6">
    <source>
        <dbReference type="SAM" id="Phobius"/>
    </source>
</evidence>
<organism evidence="7">
    <name type="scientific">freshwater metagenome</name>
    <dbReference type="NCBI Taxonomy" id="449393"/>
    <lineage>
        <taxon>unclassified sequences</taxon>
        <taxon>metagenomes</taxon>
        <taxon>ecological metagenomes</taxon>
    </lineage>
</organism>
<dbReference type="PROSITE" id="PS01311">
    <property type="entry name" value="LGT"/>
    <property type="match status" value="1"/>
</dbReference>
<feature type="transmembrane region" description="Helical" evidence="6">
    <location>
        <begin position="93"/>
        <end position="114"/>
    </location>
</feature>
<keyword evidence="1" id="KW-1003">Cell membrane</keyword>
<gene>
    <name evidence="7" type="ORF">UFOPK2975_01118</name>
</gene>
<feature type="transmembrane region" description="Helical" evidence="6">
    <location>
        <begin position="241"/>
        <end position="260"/>
    </location>
</feature>
<keyword evidence="4 6" id="KW-1133">Transmembrane helix</keyword>
<dbReference type="PANTHER" id="PTHR30589:SF0">
    <property type="entry name" value="PHOSPHATIDYLGLYCEROL--PROLIPOPROTEIN DIACYLGLYCERYL TRANSFERASE"/>
    <property type="match status" value="1"/>
</dbReference>
<dbReference type="GO" id="GO:0005886">
    <property type="term" value="C:plasma membrane"/>
    <property type="evidence" value="ECO:0007669"/>
    <property type="project" value="InterPro"/>
</dbReference>
<reference evidence="7" key="1">
    <citation type="submission" date="2020-05" db="EMBL/GenBank/DDBJ databases">
        <authorList>
            <person name="Chiriac C."/>
            <person name="Salcher M."/>
            <person name="Ghai R."/>
            <person name="Kavagutti S V."/>
        </authorList>
    </citation>
    <scope>NUCLEOTIDE SEQUENCE</scope>
</reference>
<dbReference type="InterPro" id="IPR001640">
    <property type="entry name" value="Lgt"/>
</dbReference>
<dbReference type="GO" id="GO:0042158">
    <property type="term" value="P:lipoprotein biosynthetic process"/>
    <property type="evidence" value="ECO:0007669"/>
    <property type="project" value="InterPro"/>
</dbReference>
<dbReference type="HAMAP" id="MF_01147">
    <property type="entry name" value="Lgt"/>
    <property type="match status" value="1"/>
</dbReference>
<accession>A0A6J6XMT9</accession>
<keyword evidence="2" id="KW-0808">Transferase</keyword>
<feature type="transmembrane region" description="Helical" evidence="6">
    <location>
        <begin position="22"/>
        <end position="41"/>
    </location>
</feature>
<evidence type="ECO:0000256" key="5">
    <source>
        <dbReference type="ARBA" id="ARBA00023136"/>
    </source>
</evidence>
<feature type="transmembrane region" description="Helical" evidence="6">
    <location>
        <begin position="121"/>
        <end position="139"/>
    </location>
</feature>
<evidence type="ECO:0000256" key="1">
    <source>
        <dbReference type="ARBA" id="ARBA00022475"/>
    </source>
</evidence>